<dbReference type="OrthoDB" id="75724at2759"/>
<dbReference type="GO" id="GO:0016020">
    <property type="term" value="C:membrane"/>
    <property type="evidence" value="ECO:0007669"/>
    <property type="project" value="TreeGrafter"/>
</dbReference>
<protein>
    <submittedName>
        <fullName evidence="2">Alpha-tocopherol transfer protein-like</fullName>
    </submittedName>
</protein>
<dbReference type="PRINTS" id="PR00180">
    <property type="entry name" value="CRETINALDHBP"/>
</dbReference>
<dbReference type="AlphaFoldDB" id="A0A9Q0N290"/>
<dbReference type="Pfam" id="PF00650">
    <property type="entry name" value="CRAL_TRIO"/>
    <property type="match status" value="1"/>
</dbReference>
<feature type="domain" description="CRAL-TRIO" evidence="1">
    <location>
        <begin position="97"/>
        <end position="260"/>
    </location>
</feature>
<dbReference type="Gene3D" id="3.40.525.10">
    <property type="entry name" value="CRAL-TRIO lipid binding domain"/>
    <property type="match status" value="1"/>
</dbReference>
<organism evidence="2 3">
    <name type="scientific">Pseudolycoriella hygida</name>
    <dbReference type="NCBI Taxonomy" id="35572"/>
    <lineage>
        <taxon>Eukaryota</taxon>
        <taxon>Metazoa</taxon>
        <taxon>Ecdysozoa</taxon>
        <taxon>Arthropoda</taxon>
        <taxon>Hexapoda</taxon>
        <taxon>Insecta</taxon>
        <taxon>Pterygota</taxon>
        <taxon>Neoptera</taxon>
        <taxon>Endopterygota</taxon>
        <taxon>Diptera</taxon>
        <taxon>Nematocera</taxon>
        <taxon>Sciaroidea</taxon>
        <taxon>Sciaridae</taxon>
        <taxon>Pseudolycoriella</taxon>
    </lineage>
</organism>
<dbReference type="InterPro" id="IPR036273">
    <property type="entry name" value="CRAL/TRIO_N_dom_sf"/>
</dbReference>
<proteinExistence type="predicted"/>
<comment type="caution">
    <text evidence="2">The sequence shown here is derived from an EMBL/GenBank/DDBJ whole genome shotgun (WGS) entry which is preliminary data.</text>
</comment>
<accession>A0A9Q0N290</accession>
<reference evidence="2" key="1">
    <citation type="submission" date="2022-07" db="EMBL/GenBank/DDBJ databases">
        <authorList>
            <person name="Trinca V."/>
            <person name="Uliana J.V.C."/>
            <person name="Torres T.T."/>
            <person name="Ward R.J."/>
            <person name="Monesi N."/>
        </authorList>
    </citation>
    <scope>NUCLEOTIDE SEQUENCE</scope>
    <source>
        <strain evidence="2">HSMRA1968</strain>
        <tissue evidence="2">Whole embryos</tissue>
    </source>
</reference>
<evidence type="ECO:0000259" key="1">
    <source>
        <dbReference type="PROSITE" id="PS50191"/>
    </source>
</evidence>
<name>A0A9Q0N290_9DIPT</name>
<dbReference type="Proteomes" id="UP001151699">
    <property type="component" value="Chromosome B"/>
</dbReference>
<dbReference type="PANTHER" id="PTHR10174">
    <property type="entry name" value="ALPHA-TOCOPHEROL TRANSFER PROTEIN-RELATED"/>
    <property type="match status" value="1"/>
</dbReference>
<dbReference type="GO" id="GO:1902936">
    <property type="term" value="F:phosphatidylinositol bisphosphate binding"/>
    <property type="evidence" value="ECO:0007669"/>
    <property type="project" value="TreeGrafter"/>
</dbReference>
<dbReference type="SMART" id="SM00516">
    <property type="entry name" value="SEC14"/>
    <property type="match status" value="1"/>
</dbReference>
<dbReference type="SUPFAM" id="SSF46938">
    <property type="entry name" value="CRAL/TRIO N-terminal domain"/>
    <property type="match status" value="1"/>
</dbReference>
<keyword evidence="3" id="KW-1185">Reference proteome</keyword>
<dbReference type="EMBL" id="WJQU01000002">
    <property type="protein sequence ID" value="KAJ6642293.1"/>
    <property type="molecule type" value="Genomic_DNA"/>
</dbReference>
<dbReference type="PROSITE" id="PS50191">
    <property type="entry name" value="CRAL_TRIO"/>
    <property type="match status" value="1"/>
</dbReference>
<gene>
    <name evidence="2" type="primary">TTPAL_1</name>
    <name evidence="2" type="ORF">Bhyg_07240</name>
</gene>
<dbReference type="Gene3D" id="1.20.5.1200">
    <property type="entry name" value="Alpha-tocopherol transfer"/>
    <property type="match status" value="1"/>
</dbReference>
<dbReference type="PANTHER" id="PTHR10174:SF212">
    <property type="entry name" value="MIP26555P1"/>
    <property type="match status" value="1"/>
</dbReference>
<sequence length="286" mass="33349">MTAPYDIDISAETAELLEIARVQLRETPENREKGFKELRELMKKNPDLTFPEDDAFLEVILRCCHWYPEGAIELLRRIAEFRKDNEKVVKTLNPANHKKAFTETDVVNVLIDKDHLGRRIIILKQGSNWNPDEVSTDEIFQLLYLIHVIAQLEKSAQINGVVVIMDFEGLSLKQVKGMGALSTKRLLTFIQDAMPIRLKEIHFVKQPFIFNMVWALIKPFVKDKLKKRMYFHGDNLSQLHNYIPVDKLPSNYGGTLPEINYSGKEWYPCVDKYKEQFDQWSTFGFK</sequence>
<evidence type="ECO:0000313" key="3">
    <source>
        <dbReference type="Proteomes" id="UP001151699"/>
    </source>
</evidence>
<dbReference type="CDD" id="cd00170">
    <property type="entry name" value="SEC14"/>
    <property type="match status" value="1"/>
</dbReference>
<evidence type="ECO:0000313" key="2">
    <source>
        <dbReference type="EMBL" id="KAJ6642293.1"/>
    </source>
</evidence>
<dbReference type="Gene3D" id="1.10.8.20">
    <property type="entry name" value="N-terminal domain of phosphatidylinositol transfer protein sec14p"/>
    <property type="match status" value="1"/>
</dbReference>
<dbReference type="SUPFAM" id="SSF52087">
    <property type="entry name" value="CRAL/TRIO domain"/>
    <property type="match status" value="1"/>
</dbReference>
<dbReference type="InterPro" id="IPR001251">
    <property type="entry name" value="CRAL-TRIO_dom"/>
</dbReference>
<dbReference type="InterPro" id="IPR036865">
    <property type="entry name" value="CRAL-TRIO_dom_sf"/>
</dbReference>